<evidence type="ECO:0000313" key="2">
    <source>
        <dbReference type="Proteomes" id="UP000249396"/>
    </source>
</evidence>
<organism evidence="1 2">
    <name type="scientific">Candidatus Methylumidiphilus alinenensis</name>
    <dbReference type="NCBI Taxonomy" id="2202197"/>
    <lineage>
        <taxon>Bacteria</taxon>
        <taxon>Pseudomonadati</taxon>
        <taxon>Pseudomonadota</taxon>
        <taxon>Gammaproteobacteria</taxon>
        <taxon>Methylococcales</taxon>
        <taxon>Candidatus Methylumidiphilus</taxon>
    </lineage>
</organism>
<dbReference type="Proteomes" id="UP000249396">
    <property type="component" value="Unassembled WGS sequence"/>
</dbReference>
<protein>
    <submittedName>
        <fullName evidence="1">Uncharacterized protein</fullName>
    </submittedName>
</protein>
<dbReference type="AlphaFoldDB" id="A0A2W4QAS1"/>
<evidence type="ECO:0000313" key="1">
    <source>
        <dbReference type="EMBL" id="PZN69555.1"/>
    </source>
</evidence>
<accession>A0A2W4QAS1</accession>
<reference evidence="1 2" key="1">
    <citation type="journal article" date="2018" name="Aquat. Microb. Ecol.">
        <title>Gammaproteobacterial methanotrophs dominate.</title>
        <authorList>
            <person name="Rissanen A.J."/>
            <person name="Saarenheimo J."/>
            <person name="Tiirola M."/>
            <person name="Peura S."/>
            <person name="Aalto S.L."/>
            <person name="Karvinen A."/>
            <person name="Nykanen H."/>
        </authorList>
    </citation>
    <scope>NUCLEOTIDE SEQUENCE [LARGE SCALE GENOMIC DNA]</scope>
    <source>
        <strain evidence="1">AMbin10</strain>
    </source>
</reference>
<dbReference type="EMBL" id="QJPH01000574">
    <property type="protein sequence ID" value="PZN69555.1"/>
    <property type="molecule type" value="Genomic_DNA"/>
</dbReference>
<sequence length="88" mass="9757">MANGHAYRQKPPPWRIRHWLFFDQSPKPAHGKAGNGKRSRFCTEIVDNCGVAGWPSEACEPRYRADGQMDGKKCVVDGKKTDAQAQGG</sequence>
<gene>
    <name evidence="1" type="ORF">DM484_29525</name>
</gene>
<name>A0A2W4QAS1_9GAMM</name>
<comment type="caution">
    <text evidence="1">The sequence shown here is derived from an EMBL/GenBank/DDBJ whole genome shotgun (WGS) entry which is preliminary data.</text>
</comment>
<proteinExistence type="predicted"/>